<dbReference type="EMBL" id="UINC01187153">
    <property type="protein sequence ID" value="SVD99723.1"/>
    <property type="molecule type" value="Genomic_DNA"/>
</dbReference>
<reference evidence="5" key="1">
    <citation type="submission" date="2018-05" db="EMBL/GenBank/DDBJ databases">
        <authorList>
            <person name="Lanie J.A."/>
            <person name="Ng W.-L."/>
            <person name="Kazmierczak K.M."/>
            <person name="Andrzejewski T.M."/>
            <person name="Davidsen T.M."/>
            <person name="Wayne K.J."/>
            <person name="Tettelin H."/>
            <person name="Glass J.I."/>
            <person name="Rusch D."/>
            <person name="Podicherti R."/>
            <person name="Tsui H.-C.T."/>
            <person name="Winkler M.E."/>
        </authorList>
    </citation>
    <scope>NUCLEOTIDE SEQUENCE</scope>
</reference>
<dbReference type="PANTHER" id="PTHR11228">
    <property type="entry name" value="RADICAL SAM DOMAIN PROTEIN"/>
    <property type="match status" value="1"/>
</dbReference>
<name>A0A382ZWE3_9ZZZZ</name>
<gene>
    <name evidence="5" type="ORF">METZ01_LOCUS452577</name>
</gene>
<evidence type="ECO:0000256" key="2">
    <source>
        <dbReference type="ARBA" id="ARBA00022723"/>
    </source>
</evidence>
<protein>
    <recommendedName>
        <fullName evidence="6">Radical SAM core domain-containing protein</fullName>
    </recommendedName>
</protein>
<proteinExistence type="predicted"/>
<dbReference type="SFLD" id="SFLDS00029">
    <property type="entry name" value="Radical_SAM"/>
    <property type="match status" value="1"/>
</dbReference>
<keyword evidence="3" id="KW-0408">Iron</keyword>
<dbReference type="GO" id="GO:0051536">
    <property type="term" value="F:iron-sulfur cluster binding"/>
    <property type="evidence" value="ECO:0007669"/>
    <property type="project" value="UniProtKB-KW"/>
</dbReference>
<dbReference type="PANTHER" id="PTHR11228:SF7">
    <property type="entry name" value="PQQA PEPTIDE CYCLASE"/>
    <property type="match status" value="1"/>
</dbReference>
<keyword evidence="4" id="KW-0411">Iron-sulfur</keyword>
<evidence type="ECO:0000256" key="1">
    <source>
        <dbReference type="ARBA" id="ARBA00022691"/>
    </source>
</evidence>
<feature type="non-terminal residue" evidence="5">
    <location>
        <position position="121"/>
    </location>
</feature>
<dbReference type="SUPFAM" id="SSF102114">
    <property type="entry name" value="Radical SAM enzymes"/>
    <property type="match status" value="1"/>
</dbReference>
<evidence type="ECO:0000256" key="4">
    <source>
        <dbReference type="ARBA" id="ARBA00023014"/>
    </source>
</evidence>
<dbReference type="InterPro" id="IPR007197">
    <property type="entry name" value="rSAM"/>
</dbReference>
<evidence type="ECO:0000313" key="5">
    <source>
        <dbReference type="EMBL" id="SVD99723.1"/>
    </source>
</evidence>
<dbReference type="InterPro" id="IPR058240">
    <property type="entry name" value="rSAM_sf"/>
</dbReference>
<dbReference type="AlphaFoldDB" id="A0A382ZWE3"/>
<dbReference type="GO" id="GO:0003824">
    <property type="term" value="F:catalytic activity"/>
    <property type="evidence" value="ECO:0007669"/>
    <property type="project" value="InterPro"/>
</dbReference>
<dbReference type="InterPro" id="IPR050377">
    <property type="entry name" value="Radical_SAM_PqqE_MftC-like"/>
</dbReference>
<sequence length="121" mass="14645">MREIVKKSLQKSPKAFTFFKKYPLRYYRNTKLKEGEFPKQVWIENTNHCNATCVMCPRELQTRAKRIMSFDLYEKLIKEISQYSHTVERVHMHNFGEPLLDKRLPERIKLAKDHGIKHVYF</sequence>
<dbReference type="GO" id="GO:0046872">
    <property type="term" value="F:metal ion binding"/>
    <property type="evidence" value="ECO:0007669"/>
    <property type="project" value="UniProtKB-KW"/>
</dbReference>
<dbReference type="Gene3D" id="3.20.20.70">
    <property type="entry name" value="Aldolase class I"/>
    <property type="match status" value="1"/>
</dbReference>
<evidence type="ECO:0000256" key="3">
    <source>
        <dbReference type="ARBA" id="ARBA00023004"/>
    </source>
</evidence>
<evidence type="ECO:0008006" key="6">
    <source>
        <dbReference type="Google" id="ProtNLM"/>
    </source>
</evidence>
<keyword evidence="2" id="KW-0479">Metal-binding</keyword>
<accession>A0A382ZWE3</accession>
<dbReference type="InterPro" id="IPR013785">
    <property type="entry name" value="Aldolase_TIM"/>
</dbReference>
<keyword evidence="1" id="KW-0949">S-adenosyl-L-methionine</keyword>
<organism evidence="5">
    <name type="scientific">marine metagenome</name>
    <dbReference type="NCBI Taxonomy" id="408172"/>
    <lineage>
        <taxon>unclassified sequences</taxon>
        <taxon>metagenomes</taxon>
        <taxon>ecological metagenomes</taxon>
    </lineage>
</organism>